<comment type="similarity">
    <text evidence="1">Belongs to the ROK (NagC/XylR) family.</text>
</comment>
<name>A0A402DN41_9CELL</name>
<dbReference type="GO" id="GO:0016301">
    <property type="term" value="F:kinase activity"/>
    <property type="evidence" value="ECO:0007669"/>
    <property type="project" value="UniProtKB-KW"/>
</dbReference>
<dbReference type="InterPro" id="IPR043129">
    <property type="entry name" value="ATPase_NBD"/>
</dbReference>
<dbReference type="Gene3D" id="3.30.420.40">
    <property type="match status" value="2"/>
</dbReference>
<proteinExistence type="inferred from homology"/>
<dbReference type="InterPro" id="IPR000600">
    <property type="entry name" value="ROK"/>
</dbReference>
<accession>A0A402DN41</accession>
<dbReference type="PANTHER" id="PTHR18964:SF149">
    <property type="entry name" value="BIFUNCTIONAL UDP-N-ACETYLGLUCOSAMINE 2-EPIMERASE_N-ACETYLMANNOSAMINE KINASE"/>
    <property type="match status" value="1"/>
</dbReference>
<keyword evidence="3" id="KW-1185">Reference proteome</keyword>
<dbReference type="Pfam" id="PF00480">
    <property type="entry name" value="ROK"/>
    <property type="match status" value="1"/>
</dbReference>
<dbReference type="Proteomes" id="UP000289954">
    <property type="component" value="Unassembled WGS sequence"/>
</dbReference>
<dbReference type="AlphaFoldDB" id="A0A402DN41"/>
<dbReference type="SUPFAM" id="SSF53067">
    <property type="entry name" value="Actin-like ATPase domain"/>
    <property type="match status" value="1"/>
</dbReference>
<dbReference type="InterPro" id="IPR049874">
    <property type="entry name" value="ROK_cs"/>
</dbReference>
<evidence type="ECO:0000256" key="1">
    <source>
        <dbReference type="ARBA" id="ARBA00006479"/>
    </source>
</evidence>
<dbReference type="EMBL" id="BIMR01000030">
    <property type="protein sequence ID" value="GCE75545.1"/>
    <property type="molecule type" value="Genomic_DNA"/>
</dbReference>
<keyword evidence="2" id="KW-0808">Transferase</keyword>
<dbReference type="RefSeq" id="WP_130780148.1">
    <property type="nucleotide sequence ID" value="NZ_BIMR01000030.1"/>
</dbReference>
<dbReference type="OrthoDB" id="3534172at2"/>
<sequence>MAVRKRSSRDIRSESRLDVLHALLSAGESNRNELARTTGLSLATVATVVSELLAEGLVEEAGLSVSGVGRPTTTLRIHGARGLIAGIDVAETYVSAHVFDAALAEVGTADLALDEHETSAEYVVDAIVRALDAAVASTGLDRSRLLGVGVALPGLVQRSTGAISVVVPKWSWRAEDLIDLLRERVGLPLVVENPLKAIATAELWLGTGRGAASMVTINLGTGVGAGIVLEGQILRGATNSAGEWGHSLLVHEGRGCRCGRRGCVEAYVGAPGIQQTLREIAPDHPLADPDLPQRDVIGALATALRSPTPDPAVVETIARTSRYLGAAVADVVAIINPELVMLTGWTAWALGDDLLPGTEAEIRAQSPNGAATDLTVGISTVRGNSAAIGMATLAFERFLGDVGLVTTRATLAL</sequence>
<dbReference type="Pfam" id="PF13412">
    <property type="entry name" value="HTH_24"/>
    <property type="match status" value="1"/>
</dbReference>
<dbReference type="InterPro" id="IPR036390">
    <property type="entry name" value="WH_DNA-bd_sf"/>
</dbReference>
<dbReference type="PROSITE" id="PS01125">
    <property type="entry name" value="ROK"/>
    <property type="match status" value="1"/>
</dbReference>
<dbReference type="SUPFAM" id="SSF46785">
    <property type="entry name" value="Winged helix' DNA-binding domain"/>
    <property type="match status" value="1"/>
</dbReference>
<dbReference type="Gene3D" id="1.10.10.10">
    <property type="entry name" value="Winged helix-like DNA-binding domain superfamily/Winged helix DNA-binding domain"/>
    <property type="match status" value="1"/>
</dbReference>
<gene>
    <name evidence="2" type="ORF">CBZ_06010</name>
</gene>
<comment type="caution">
    <text evidence="2">The sequence shown here is derived from an EMBL/GenBank/DDBJ whole genome shotgun (WGS) entry which is preliminary data.</text>
</comment>
<organism evidence="2 3">
    <name type="scientific">Cellulomonas biazotea</name>
    <dbReference type="NCBI Taxonomy" id="1709"/>
    <lineage>
        <taxon>Bacteria</taxon>
        <taxon>Bacillati</taxon>
        <taxon>Actinomycetota</taxon>
        <taxon>Actinomycetes</taxon>
        <taxon>Micrococcales</taxon>
        <taxon>Cellulomonadaceae</taxon>
        <taxon>Cellulomonas</taxon>
    </lineage>
</organism>
<keyword evidence="2" id="KW-0418">Kinase</keyword>
<reference evidence="2 3" key="1">
    <citation type="submission" date="2019-01" db="EMBL/GenBank/DDBJ databases">
        <title>Draft genome sequence of Cellulomonas takizawaensis strain TKZ-21.</title>
        <authorList>
            <person name="Yamamura H."/>
            <person name="Hayashi T."/>
            <person name="Hamada M."/>
            <person name="Serisawa Y."/>
            <person name="Matsuyama K."/>
            <person name="Nakagawa Y."/>
            <person name="Otoguro M."/>
            <person name="Yanagida F."/>
            <person name="Hayakawa M."/>
        </authorList>
    </citation>
    <scope>NUCLEOTIDE SEQUENCE [LARGE SCALE GENOMIC DNA]</scope>
    <source>
        <strain evidence="2 3">NBRC12680</strain>
    </source>
</reference>
<protein>
    <submittedName>
        <fullName evidence="2">Sugar kinase</fullName>
    </submittedName>
</protein>
<dbReference type="InterPro" id="IPR036388">
    <property type="entry name" value="WH-like_DNA-bd_sf"/>
</dbReference>
<evidence type="ECO:0000313" key="3">
    <source>
        <dbReference type="Proteomes" id="UP000289954"/>
    </source>
</evidence>
<dbReference type="PANTHER" id="PTHR18964">
    <property type="entry name" value="ROK (REPRESSOR, ORF, KINASE) FAMILY"/>
    <property type="match status" value="1"/>
</dbReference>
<evidence type="ECO:0000313" key="2">
    <source>
        <dbReference type="EMBL" id="GCE75545.1"/>
    </source>
</evidence>